<feature type="transmembrane region" description="Helical" evidence="6">
    <location>
        <begin position="163"/>
        <end position="184"/>
    </location>
</feature>
<protein>
    <submittedName>
        <fullName evidence="7">PQ loop repeat-domain-containing protein</fullName>
    </submittedName>
</protein>
<feature type="transmembrane region" description="Helical" evidence="6">
    <location>
        <begin position="66"/>
        <end position="88"/>
    </location>
</feature>
<feature type="transmembrane region" description="Helical" evidence="6">
    <location>
        <begin position="40"/>
        <end position="59"/>
    </location>
</feature>
<comment type="subcellular location">
    <subcellularLocation>
        <location evidence="1">Membrane</location>
        <topology evidence="1">Multi-pass membrane protein</topology>
    </subcellularLocation>
</comment>
<dbReference type="PANTHER" id="PTHR16201">
    <property type="entry name" value="SEVEN TRANSMEMBRANE PROTEIN 1-RELATED"/>
    <property type="match status" value="1"/>
</dbReference>
<feature type="transmembrane region" description="Helical" evidence="6">
    <location>
        <begin position="7"/>
        <end position="28"/>
    </location>
</feature>
<evidence type="ECO:0000256" key="5">
    <source>
        <dbReference type="SAM" id="MobiDB-lite"/>
    </source>
</evidence>
<comment type="caution">
    <text evidence="7">The sequence shown here is derived from an EMBL/GenBank/DDBJ whole genome shotgun (WGS) entry which is preliminary data.</text>
</comment>
<evidence type="ECO:0000256" key="4">
    <source>
        <dbReference type="ARBA" id="ARBA00023136"/>
    </source>
</evidence>
<dbReference type="SMART" id="SM00679">
    <property type="entry name" value="CTNS"/>
    <property type="match status" value="2"/>
</dbReference>
<feature type="transmembrane region" description="Helical" evidence="6">
    <location>
        <begin position="100"/>
        <end position="120"/>
    </location>
</feature>
<evidence type="ECO:0000313" key="8">
    <source>
        <dbReference type="Proteomes" id="UP001278500"/>
    </source>
</evidence>
<dbReference type="GO" id="GO:0016020">
    <property type="term" value="C:membrane"/>
    <property type="evidence" value="ECO:0007669"/>
    <property type="project" value="UniProtKB-SubCell"/>
</dbReference>
<dbReference type="Proteomes" id="UP001278500">
    <property type="component" value="Unassembled WGS sequence"/>
</dbReference>
<evidence type="ECO:0000256" key="6">
    <source>
        <dbReference type="SAM" id="Phobius"/>
    </source>
</evidence>
<dbReference type="RefSeq" id="XP_062686164.1">
    <property type="nucleotide sequence ID" value="XM_062830219.1"/>
</dbReference>
<feature type="compositionally biased region" description="Basic and acidic residues" evidence="5">
    <location>
        <begin position="260"/>
        <end position="272"/>
    </location>
</feature>
<keyword evidence="4 6" id="KW-0472">Membrane</keyword>
<sequence>MAPQTEIPVAANVLGTIGTVLWCVQLIPQIWTNYRTKCTTGLPGTMMFLWALCGVPFGVKWPVWKASLLALTTACVFAGVEAALILTLRPLYEAGNEPPIQAIGIIAAILLAVGLLPPYAELYKRHGRVVGINWFFLAMDWSGAFFSLMAVVTQNTFDVLGGVLYIICVLLELGIFGSHLIWLARTRSIRKQLKKDGKTFDDLLGEYKERGEEWEWAEREGDMGLGGLKFWLRKDRKGEGEQRDLEEQEESDATAAGGEQGRDLEKQEDHDAAAAAGQQQGRELKSTMMMAETQKQDGSEEDTGASTPTMVDGENGAVGRT</sequence>
<name>A0AAE0MWF6_9PEZI</name>
<dbReference type="InterPro" id="IPR051415">
    <property type="entry name" value="LAAT-1"/>
</dbReference>
<feature type="transmembrane region" description="Helical" evidence="6">
    <location>
        <begin position="132"/>
        <end position="151"/>
    </location>
</feature>
<feature type="region of interest" description="Disordered" evidence="5">
    <location>
        <begin position="239"/>
        <end position="321"/>
    </location>
</feature>
<evidence type="ECO:0000256" key="1">
    <source>
        <dbReference type="ARBA" id="ARBA00004141"/>
    </source>
</evidence>
<gene>
    <name evidence="7" type="ORF">B0H65DRAFT_563004</name>
</gene>
<dbReference type="Pfam" id="PF04193">
    <property type="entry name" value="PQ-loop"/>
    <property type="match status" value="1"/>
</dbReference>
<dbReference type="InterPro" id="IPR006603">
    <property type="entry name" value="PQ-loop_rpt"/>
</dbReference>
<dbReference type="GeneID" id="87867373"/>
<accession>A0AAE0MWF6</accession>
<proteinExistence type="predicted"/>
<evidence type="ECO:0000256" key="2">
    <source>
        <dbReference type="ARBA" id="ARBA00022692"/>
    </source>
</evidence>
<reference evidence="7" key="2">
    <citation type="submission" date="2023-06" db="EMBL/GenBank/DDBJ databases">
        <authorList>
            <consortium name="Lawrence Berkeley National Laboratory"/>
            <person name="Haridas S."/>
            <person name="Hensen N."/>
            <person name="Bonometti L."/>
            <person name="Westerberg I."/>
            <person name="Brannstrom I.O."/>
            <person name="Guillou S."/>
            <person name="Cros-Aarteil S."/>
            <person name="Calhoun S."/>
            <person name="Kuo A."/>
            <person name="Mondo S."/>
            <person name="Pangilinan J."/>
            <person name="Riley R."/>
            <person name="Labutti K."/>
            <person name="Andreopoulos B."/>
            <person name="Lipzen A."/>
            <person name="Chen C."/>
            <person name="Yanf M."/>
            <person name="Daum C."/>
            <person name="Ng V."/>
            <person name="Clum A."/>
            <person name="Steindorff A."/>
            <person name="Ohm R."/>
            <person name="Martin F."/>
            <person name="Silar P."/>
            <person name="Natvig D."/>
            <person name="Lalanne C."/>
            <person name="Gautier V."/>
            <person name="Ament-Velasquez S.L."/>
            <person name="Kruys A."/>
            <person name="Hutchinson M.I."/>
            <person name="Powell A.J."/>
            <person name="Barry K."/>
            <person name="Miller A.N."/>
            <person name="Grigoriev I.V."/>
            <person name="Debuchy R."/>
            <person name="Gladieux P."/>
            <person name="Thoren M.H."/>
            <person name="Johannesson H."/>
        </authorList>
    </citation>
    <scope>NUCLEOTIDE SEQUENCE</scope>
    <source>
        <strain evidence="7">CBS 560.94</strain>
    </source>
</reference>
<keyword evidence="8" id="KW-1185">Reference proteome</keyword>
<organism evidence="7 8">
    <name type="scientific">Neurospora tetraspora</name>
    <dbReference type="NCBI Taxonomy" id="94610"/>
    <lineage>
        <taxon>Eukaryota</taxon>
        <taxon>Fungi</taxon>
        <taxon>Dikarya</taxon>
        <taxon>Ascomycota</taxon>
        <taxon>Pezizomycotina</taxon>
        <taxon>Sordariomycetes</taxon>
        <taxon>Sordariomycetidae</taxon>
        <taxon>Sordariales</taxon>
        <taxon>Sordariaceae</taxon>
        <taxon>Neurospora</taxon>
    </lineage>
</organism>
<dbReference type="EMBL" id="JAUEPP010000001">
    <property type="protein sequence ID" value="KAK3354786.1"/>
    <property type="molecule type" value="Genomic_DNA"/>
</dbReference>
<dbReference type="AlphaFoldDB" id="A0AAE0MWF6"/>
<keyword evidence="3 6" id="KW-1133">Transmembrane helix</keyword>
<evidence type="ECO:0000256" key="3">
    <source>
        <dbReference type="ARBA" id="ARBA00022989"/>
    </source>
</evidence>
<dbReference type="Gene3D" id="1.20.1280.290">
    <property type="match status" value="1"/>
</dbReference>
<reference evidence="7" key="1">
    <citation type="journal article" date="2023" name="Mol. Phylogenet. Evol.">
        <title>Genome-scale phylogeny and comparative genomics of the fungal order Sordariales.</title>
        <authorList>
            <person name="Hensen N."/>
            <person name="Bonometti L."/>
            <person name="Westerberg I."/>
            <person name="Brannstrom I.O."/>
            <person name="Guillou S."/>
            <person name="Cros-Aarteil S."/>
            <person name="Calhoun S."/>
            <person name="Haridas S."/>
            <person name="Kuo A."/>
            <person name="Mondo S."/>
            <person name="Pangilinan J."/>
            <person name="Riley R."/>
            <person name="LaButti K."/>
            <person name="Andreopoulos B."/>
            <person name="Lipzen A."/>
            <person name="Chen C."/>
            <person name="Yan M."/>
            <person name="Daum C."/>
            <person name="Ng V."/>
            <person name="Clum A."/>
            <person name="Steindorff A."/>
            <person name="Ohm R.A."/>
            <person name="Martin F."/>
            <person name="Silar P."/>
            <person name="Natvig D.O."/>
            <person name="Lalanne C."/>
            <person name="Gautier V."/>
            <person name="Ament-Velasquez S.L."/>
            <person name="Kruys A."/>
            <person name="Hutchinson M.I."/>
            <person name="Powell A.J."/>
            <person name="Barry K."/>
            <person name="Miller A.N."/>
            <person name="Grigoriev I.V."/>
            <person name="Debuchy R."/>
            <person name="Gladieux P."/>
            <person name="Hiltunen Thoren M."/>
            <person name="Johannesson H."/>
        </authorList>
    </citation>
    <scope>NUCLEOTIDE SEQUENCE</scope>
    <source>
        <strain evidence="7">CBS 560.94</strain>
    </source>
</reference>
<evidence type="ECO:0000313" key="7">
    <source>
        <dbReference type="EMBL" id="KAK3354786.1"/>
    </source>
</evidence>
<dbReference type="PANTHER" id="PTHR16201:SF37">
    <property type="entry name" value="PQ-LOOP REPEAT-CONTAINING PROTEIN"/>
    <property type="match status" value="1"/>
</dbReference>
<keyword evidence="2 6" id="KW-0812">Transmembrane</keyword>